<accession>A0ABX5YT30</accession>
<keyword evidence="2" id="KW-1185">Reference proteome</keyword>
<name>A0ABX5YT30_9PLAN</name>
<gene>
    <name evidence="1" type="ORF">GmarT_48290</name>
</gene>
<evidence type="ECO:0000313" key="2">
    <source>
        <dbReference type="Proteomes" id="UP000322887"/>
    </source>
</evidence>
<evidence type="ECO:0000313" key="1">
    <source>
        <dbReference type="EMBL" id="QEG18934.1"/>
    </source>
</evidence>
<organism evidence="1 2">
    <name type="scientific">Gimesia maris</name>
    <dbReference type="NCBI Taxonomy" id="122"/>
    <lineage>
        <taxon>Bacteria</taxon>
        <taxon>Pseudomonadati</taxon>
        <taxon>Planctomycetota</taxon>
        <taxon>Planctomycetia</taxon>
        <taxon>Planctomycetales</taxon>
        <taxon>Planctomycetaceae</taxon>
        <taxon>Gimesia</taxon>
    </lineage>
</organism>
<proteinExistence type="predicted"/>
<dbReference type="Proteomes" id="UP000322887">
    <property type="component" value="Chromosome"/>
</dbReference>
<protein>
    <submittedName>
        <fullName evidence="1">Uncharacterized protein</fullName>
    </submittedName>
</protein>
<dbReference type="EMBL" id="CP042910">
    <property type="protein sequence ID" value="QEG18934.1"/>
    <property type="molecule type" value="Genomic_DNA"/>
</dbReference>
<sequence length="74" mass="8179">MLSLNAYSIVTIPSANRQTFNYEFLNSPVNKDRVQQPFAVHGKFPGSYDAMCIKVLTNPPGYSTLTRESQGGIP</sequence>
<reference evidence="1 2" key="1">
    <citation type="submission" date="2019-08" db="EMBL/GenBank/DDBJ databases">
        <title>Deep-cultivation of Planctomycetes and their phenomic and genomic characterization uncovers novel biology.</title>
        <authorList>
            <person name="Wiegand S."/>
            <person name="Jogler M."/>
            <person name="Boedeker C."/>
            <person name="Pinto D."/>
            <person name="Vollmers J."/>
            <person name="Rivas-Marin E."/>
            <person name="Kohn T."/>
            <person name="Peeters S.H."/>
            <person name="Heuer A."/>
            <person name="Rast P."/>
            <person name="Oberbeckmann S."/>
            <person name="Bunk B."/>
            <person name="Jeske O."/>
            <person name="Meyerdierks A."/>
            <person name="Storesund J.E."/>
            <person name="Kallscheuer N."/>
            <person name="Luecker S."/>
            <person name="Lage O.M."/>
            <person name="Pohl T."/>
            <person name="Merkel B.J."/>
            <person name="Hornburger P."/>
            <person name="Mueller R.-W."/>
            <person name="Bruemmer F."/>
            <person name="Labrenz M."/>
            <person name="Spormann A.M."/>
            <person name="Op den Camp H."/>
            <person name="Overmann J."/>
            <person name="Amann R."/>
            <person name="Jetten M.S.M."/>
            <person name="Mascher T."/>
            <person name="Medema M.H."/>
            <person name="Devos D.P."/>
            <person name="Kaster A.-K."/>
            <person name="Ovreas L."/>
            <person name="Rohde M."/>
            <person name="Galperin M.Y."/>
            <person name="Jogler C."/>
        </authorList>
    </citation>
    <scope>NUCLEOTIDE SEQUENCE [LARGE SCALE GENOMIC DNA]</scope>
    <source>
        <strain evidence="1 2">DSM 8797</strain>
    </source>
</reference>